<accession>A0A7W4IJM6</accession>
<dbReference type="RefSeq" id="WP_182972826.1">
    <property type="nucleotide sequence ID" value="NZ_JABEQN010000003.1"/>
</dbReference>
<feature type="region of interest" description="Disordered" evidence="1">
    <location>
        <begin position="364"/>
        <end position="399"/>
    </location>
</feature>
<evidence type="ECO:0000259" key="2">
    <source>
        <dbReference type="Pfam" id="PF00534"/>
    </source>
</evidence>
<evidence type="ECO:0000256" key="1">
    <source>
        <dbReference type="SAM" id="MobiDB-lite"/>
    </source>
</evidence>
<keyword evidence="6" id="KW-1185">Reference proteome</keyword>
<dbReference type="SUPFAM" id="SSF53756">
    <property type="entry name" value="UDP-Glycosyltransferase/glycogen phosphorylase"/>
    <property type="match status" value="1"/>
</dbReference>
<dbReference type="Proteomes" id="UP000540490">
    <property type="component" value="Unassembled WGS sequence"/>
</dbReference>
<dbReference type="AlphaFoldDB" id="A0A7W4IJM6"/>
<dbReference type="GO" id="GO:0016757">
    <property type="term" value="F:glycosyltransferase activity"/>
    <property type="evidence" value="ECO:0007669"/>
    <property type="project" value="InterPro"/>
</dbReference>
<evidence type="ECO:0000313" key="4">
    <source>
        <dbReference type="EMBL" id="MBB2164095.1"/>
    </source>
</evidence>
<evidence type="ECO:0000259" key="3">
    <source>
        <dbReference type="Pfam" id="PF13439"/>
    </source>
</evidence>
<dbReference type="PANTHER" id="PTHR12526">
    <property type="entry name" value="GLYCOSYLTRANSFERASE"/>
    <property type="match status" value="1"/>
</dbReference>
<reference evidence="6 7" key="1">
    <citation type="submission" date="2020-04" db="EMBL/GenBank/DDBJ databases">
        <title>Description of novel Gluconacetobacter.</title>
        <authorList>
            <person name="Sombolestani A."/>
        </authorList>
    </citation>
    <scope>NUCLEOTIDE SEQUENCE [LARGE SCALE GENOMIC DNA]</scope>
    <source>
        <strain evidence="5 6">LMG 1728</strain>
        <strain evidence="4 7">LMG 1731</strain>
    </source>
</reference>
<dbReference type="EMBL" id="JABEQN010000003">
    <property type="protein sequence ID" value="MBB2192799.1"/>
    <property type="molecule type" value="Genomic_DNA"/>
</dbReference>
<dbReference type="Pfam" id="PF00534">
    <property type="entry name" value="Glycos_transf_1"/>
    <property type="match status" value="1"/>
</dbReference>
<feature type="domain" description="Glycosyl transferase family 1" evidence="2">
    <location>
        <begin position="196"/>
        <end position="338"/>
    </location>
</feature>
<keyword evidence="4" id="KW-0808">Transferase</keyword>
<feature type="compositionally biased region" description="Basic and acidic residues" evidence="1">
    <location>
        <begin position="388"/>
        <end position="399"/>
    </location>
</feature>
<sequence>MNNFSRSRRTIVHLSKHCGRGNGNVHVAVDLACEQARAGHHVYFCSGGGTFVRLLEREGVHHLTLPQDQRRPFALLRSMAVLTRLCRAIGADILHAHMMGGVLVGAVASRFAGVPLVTTVHNSFDRHSVLMRLGDRIVAVSEADRKSLIDRGFPQDRTRVVWNAPVASARNVDVADRAPGSVPRLRRPNITLICGLHARKGVFDVIEAAASLLSSMPEWTLYIAGEGPDRAELEERVGALGLAERIIFLGYVEGPEVLYSQTDIFVLASYADPGSLTIGEARAAGCAIVATSVGGTPEMLGFGAAGRLVPPGRPDIMGRELGEIMRDRPRRAAMGRAALRGAEIFEASRLVPDYMRVYEEIVRRQPPAKRHSAASRVSEHGISSGPTEKTRRQESACPR</sequence>
<dbReference type="PANTHER" id="PTHR12526:SF630">
    <property type="entry name" value="GLYCOSYLTRANSFERASE"/>
    <property type="match status" value="1"/>
</dbReference>
<dbReference type="Gene3D" id="3.40.50.2000">
    <property type="entry name" value="Glycogen Phosphorylase B"/>
    <property type="match status" value="2"/>
</dbReference>
<evidence type="ECO:0000313" key="6">
    <source>
        <dbReference type="Proteomes" id="UP000540490"/>
    </source>
</evidence>
<dbReference type="CDD" id="cd03801">
    <property type="entry name" value="GT4_PimA-like"/>
    <property type="match status" value="1"/>
</dbReference>
<dbReference type="InterPro" id="IPR028098">
    <property type="entry name" value="Glyco_trans_4-like_N"/>
</dbReference>
<organism evidence="4 7">
    <name type="scientific">Gluconacetobacter dulcium</name>
    <dbReference type="NCBI Taxonomy" id="2729096"/>
    <lineage>
        <taxon>Bacteria</taxon>
        <taxon>Pseudomonadati</taxon>
        <taxon>Pseudomonadota</taxon>
        <taxon>Alphaproteobacteria</taxon>
        <taxon>Acetobacterales</taxon>
        <taxon>Acetobacteraceae</taxon>
        <taxon>Gluconacetobacter</taxon>
    </lineage>
</organism>
<dbReference type="Pfam" id="PF13439">
    <property type="entry name" value="Glyco_transf_4"/>
    <property type="match status" value="1"/>
</dbReference>
<dbReference type="EMBL" id="JABEQO010000005">
    <property type="protein sequence ID" value="MBB2164095.1"/>
    <property type="molecule type" value="Genomic_DNA"/>
</dbReference>
<name>A0A7W4IJM6_9PROT</name>
<feature type="domain" description="Glycosyltransferase subfamily 4-like N-terminal" evidence="3">
    <location>
        <begin position="23"/>
        <end position="163"/>
    </location>
</feature>
<dbReference type="Proteomes" id="UP000561077">
    <property type="component" value="Unassembled WGS sequence"/>
</dbReference>
<evidence type="ECO:0000313" key="5">
    <source>
        <dbReference type="EMBL" id="MBB2192799.1"/>
    </source>
</evidence>
<evidence type="ECO:0000313" key="7">
    <source>
        <dbReference type="Proteomes" id="UP000561077"/>
    </source>
</evidence>
<protein>
    <submittedName>
        <fullName evidence="4">Glycosyltransferase family 4 protein</fullName>
    </submittedName>
</protein>
<comment type="caution">
    <text evidence="4">The sequence shown here is derived from an EMBL/GenBank/DDBJ whole genome shotgun (WGS) entry which is preliminary data.</text>
</comment>
<gene>
    <name evidence="5" type="ORF">HLH25_03925</name>
    <name evidence="4" type="ORF">HLH26_05985</name>
</gene>
<proteinExistence type="predicted"/>
<dbReference type="InterPro" id="IPR001296">
    <property type="entry name" value="Glyco_trans_1"/>
</dbReference>